<reference evidence="3" key="1">
    <citation type="journal article" date="2020" name="Stud. Mycol.">
        <title>101 Dothideomycetes genomes: a test case for predicting lifestyles and emergence of pathogens.</title>
        <authorList>
            <person name="Haridas S."/>
            <person name="Albert R."/>
            <person name="Binder M."/>
            <person name="Bloem J."/>
            <person name="Labutti K."/>
            <person name="Salamov A."/>
            <person name="Andreopoulos B."/>
            <person name="Baker S."/>
            <person name="Barry K."/>
            <person name="Bills G."/>
            <person name="Bluhm B."/>
            <person name="Cannon C."/>
            <person name="Castanera R."/>
            <person name="Culley D."/>
            <person name="Daum C."/>
            <person name="Ezra D."/>
            <person name="Gonzalez J."/>
            <person name="Henrissat B."/>
            <person name="Kuo A."/>
            <person name="Liang C."/>
            <person name="Lipzen A."/>
            <person name="Lutzoni F."/>
            <person name="Magnuson J."/>
            <person name="Mondo S."/>
            <person name="Nolan M."/>
            <person name="Ohm R."/>
            <person name="Pangilinan J."/>
            <person name="Park H.-J."/>
            <person name="Ramirez L."/>
            <person name="Alfaro M."/>
            <person name="Sun H."/>
            <person name="Tritt A."/>
            <person name="Yoshinaga Y."/>
            <person name="Zwiers L.-H."/>
            <person name="Turgeon B."/>
            <person name="Goodwin S."/>
            <person name="Spatafora J."/>
            <person name="Crous P."/>
            <person name="Grigoriev I."/>
        </authorList>
    </citation>
    <scope>NUCLEOTIDE SEQUENCE</scope>
    <source>
        <strain evidence="3">CBS 627.86</strain>
    </source>
</reference>
<dbReference type="InterPro" id="IPR002347">
    <property type="entry name" value="SDR_fam"/>
</dbReference>
<sequence length="283" mass="30969">LTKTSYNSPSPKIDPRKVTLPKPFVVCITGGGRGLGEAYAIAYAQAGASHIVLAARSMNELEAAKANVQKINPGTKASIVKCDVTKEDDAKALKEIIEKDCDGRLDVLVNNAGFLDDEAGWKPITEGDPENFRRTLDVNVFGVYLITRALLPLLLGTEGGAKTVVGITSMSSHFASYSISMALSKLALNRFIEFLDREYGSQGLVSHALHPGGVPTKLSTGDGVPKELQKYLTAEPELSAHMLVWLTKERRKWLSGRYVACTWDVDELEEKKDEITEEDKLKF</sequence>
<dbReference type="AlphaFoldDB" id="A0A6A5YYJ0"/>
<dbReference type="EMBL" id="ML977335">
    <property type="protein sequence ID" value="KAF2111161.1"/>
    <property type="molecule type" value="Genomic_DNA"/>
</dbReference>
<dbReference type="InterPro" id="IPR036291">
    <property type="entry name" value="NAD(P)-bd_dom_sf"/>
</dbReference>
<dbReference type="PANTHER" id="PTHR42760">
    <property type="entry name" value="SHORT-CHAIN DEHYDROGENASES/REDUCTASES FAMILY MEMBER"/>
    <property type="match status" value="1"/>
</dbReference>
<dbReference type="Proteomes" id="UP000799770">
    <property type="component" value="Unassembled WGS sequence"/>
</dbReference>
<keyword evidence="2" id="KW-0560">Oxidoreductase</keyword>
<dbReference type="OrthoDB" id="1933717at2759"/>
<proteinExistence type="inferred from homology"/>
<dbReference type="PRINTS" id="PR00081">
    <property type="entry name" value="GDHRDH"/>
</dbReference>
<dbReference type="SUPFAM" id="SSF51735">
    <property type="entry name" value="NAD(P)-binding Rossmann-fold domains"/>
    <property type="match status" value="1"/>
</dbReference>
<evidence type="ECO:0000256" key="2">
    <source>
        <dbReference type="ARBA" id="ARBA00023002"/>
    </source>
</evidence>
<evidence type="ECO:0000256" key="1">
    <source>
        <dbReference type="ARBA" id="ARBA00006484"/>
    </source>
</evidence>
<evidence type="ECO:0000313" key="4">
    <source>
        <dbReference type="Proteomes" id="UP000799770"/>
    </source>
</evidence>
<accession>A0A6A5YYJ0</accession>
<dbReference type="PANTHER" id="PTHR42760:SF37">
    <property type="entry name" value="CLAVALDEHYDE DEHYDROGENASE"/>
    <property type="match status" value="1"/>
</dbReference>
<feature type="non-terminal residue" evidence="3">
    <location>
        <position position="283"/>
    </location>
</feature>
<feature type="non-terminal residue" evidence="3">
    <location>
        <position position="1"/>
    </location>
</feature>
<keyword evidence="4" id="KW-1185">Reference proteome</keyword>
<name>A0A6A5YYJ0_9PLEO</name>
<dbReference type="Gene3D" id="3.40.50.720">
    <property type="entry name" value="NAD(P)-binding Rossmann-like Domain"/>
    <property type="match status" value="1"/>
</dbReference>
<protein>
    <recommendedName>
        <fullName evidence="5">NAD(P)-binding protein</fullName>
    </recommendedName>
</protein>
<comment type="similarity">
    <text evidence="1">Belongs to the short-chain dehydrogenases/reductases (SDR) family.</text>
</comment>
<dbReference type="GO" id="GO:0016616">
    <property type="term" value="F:oxidoreductase activity, acting on the CH-OH group of donors, NAD or NADP as acceptor"/>
    <property type="evidence" value="ECO:0007669"/>
    <property type="project" value="TreeGrafter"/>
</dbReference>
<evidence type="ECO:0000313" key="3">
    <source>
        <dbReference type="EMBL" id="KAF2111161.1"/>
    </source>
</evidence>
<dbReference type="Pfam" id="PF00106">
    <property type="entry name" value="adh_short"/>
    <property type="match status" value="1"/>
</dbReference>
<evidence type="ECO:0008006" key="5">
    <source>
        <dbReference type="Google" id="ProtNLM"/>
    </source>
</evidence>
<dbReference type="CDD" id="cd05233">
    <property type="entry name" value="SDR_c"/>
    <property type="match status" value="1"/>
</dbReference>
<organism evidence="3 4">
    <name type="scientific">Lophiotrema nucula</name>
    <dbReference type="NCBI Taxonomy" id="690887"/>
    <lineage>
        <taxon>Eukaryota</taxon>
        <taxon>Fungi</taxon>
        <taxon>Dikarya</taxon>
        <taxon>Ascomycota</taxon>
        <taxon>Pezizomycotina</taxon>
        <taxon>Dothideomycetes</taxon>
        <taxon>Pleosporomycetidae</taxon>
        <taxon>Pleosporales</taxon>
        <taxon>Lophiotremataceae</taxon>
        <taxon>Lophiotrema</taxon>
    </lineage>
</organism>
<gene>
    <name evidence="3" type="ORF">BDV96DRAFT_472314</name>
</gene>